<evidence type="ECO:0000313" key="4">
    <source>
        <dbReference type="Proteomes" id="UP001161405"/>
    </source>
</evidence>
<dbReference type="PANTHER" id="PTHR43798">
    <property type="entry name" value="MONOACYLGLYCEROL LIPASE"/>
    <property type="match status" value="1"/>
</dbReference>
<dbReference type="PRINTS" id="PR00412">
    <property type="entry name" value="EPOXHYDRLASE"/>
</dbReference>
<keyword evidence="4" id="KW-1185">Reference proteome</keyword>
<dbReference type="InterPro" id="IPR050266">
    <property type="entry name" value="AB_hydrolase_sf"/>
</dbReference>
<dbReference type="InterPro" id="IPR000073">
    <property type="entry name" value="AB_hydrolase_1"/>
</dbReference>
<keyword evidence="1 3" id="KW-0378">Hydrolase</keyword>
<dbReference type="Gene3D" id="3.40.50.1820">
    <property type="entry name" value="alpha/beta hydrolase"/>
    <property type="match status" value="1"/>
</dbReference>
<dbReference type="EMBL" id="BSNI01000002">
    <property type="protein sequence ID" value="GLQ18989.1"/>
    <property type="molecule type" value="Genomic_DNA"/>
</dbReference>
<dbReference type="Proteomes" id="UP001161405">
    <property type="component" value="Unassembled WGS sequence"/>
</dbReference>
<dbReference type="InterPro" id="IPR029058">
    <property type="entry name" value="AB_hydrolase_fold"/>
</dbReference>
<dbReference type="PRINTS" id="PR00111">
    <property type="entry name" value="ABHYDROLASE"/>
</dbReference>
<proteinExistence type="predicted"/>
<dbReference type="SUPFAM" id="SSF53474">
    <property type="entry name" value="alpha/beta-Hydrolases"/>
    <property type="match status" value="1"/>
</dbReference>
<accession>A0ABQ5UX75</accession>
<comment type="caution">
    <text evidence="3">The sequence shown here is derived from an EMBL/GenBank/DDBJ whole genome shotgun (WGS) entry which is preliminary data.</text>
</comment>
<dbReference type="InterPro" id="IPR000639">
    <property type="entry name" value="Epox_hydrolase-like"/>
</dbReference>
<dbReference type="Pfam" id="PF12697">
    <property type="entry name" value="Abhydrolase_6"/>
    <property type="match status" value="1"/>
</dbReference>
<dbReference type="RefSeq" id="WP_284366151.1">
    <property type="nucleotide sequence ID" value="NZ_BSNI01000002.1"/>
</dbReference>
<dbReference type="GO" id="GO:0016787">
    <property type="term" value="F:hydrolase activity"/>
    <property type="evidence" value="ECO:0007669"/>
    <property type="project" value="UniProtKB-KW"/>
</dbReference>
<name>A0ABQ5UX75_9HYPH</name>
<evidence type="ECO:0000256" key="1">
    <source>
        <dbReference type="ARBA" id="ARBA00022801"/>
    </source>
</evidence>
<feature type="domain" description="AB hydrolase-1" evidence="2">
    <location>
        <begin position="24"/>
        <end position="257"/>
    </location>
</feature>
<protein>
    <submittedName>
        <fullName evidence="3">Alpha/beta hydrolase</fullName>
    </submittedName>
</protein>
<dbReference type="PANTHER" id="PTHR43798:SF31">
    <property type="entry name" value="AB HYDROLASE SUPERFAMILY PROTEIN YCLE"/>
    <property type="match status" value="1"/>
</dbReference>
<evidence type="ECO:0000259" key="2">
    <source>
        <dbReference type="Pfam" id="PF12697"/>
    </source>
</evidence>
<gene>
    <name evidence="3" type="ORF">GCM10007879_32380</name>
</gene>
<evidence type="ECO:0000313" key="3">
    <source>
        <dbReference type="EMBL" id="GLQ18989.1"/>
    </source>
</evidence>
<reference evidence="3" key="2">
    <citation type="submission" date="2023-01" db="EMBL/GenBank/DDBJ databases">
        <title>Draft genome sequence of Maritalea porphyrae strain NBRC 107169.</title>
        <authorList>
            <person name="Sun Q."/>
            <person name="Mori K."/>
        </authorList>
    </citation>
    <scope>NUCLEOTIDE SEQUENCE</scope>
    <source>
        <strain evidence="3">NBRC 107169</strain>
    </source>
</reference>
<organism evidence="3 4">
    <name type="scientific">Maritalea porphyrae</name>
    <dbReference type="NCBI Taxonomy" id="880732"/>
    <lineage>
        <taxon>Bacteria</taxon>
        <taxon>Pseudomonadati</taxon>
        <taxon>Pseudomonadota</taxon>
        <taxon>Alphaproteobacteria</taxon>
        <taxon>Hyphomicrobiales</taxon>
        <taxon>Devosiaceae</taxon>
        <taxon>Maritalea</taxon>
    </lineage>
</organism>
<sequence>MAAFDIPVDGGSLHGIEQGNGLPVVFLHAGVCDHRMWLSQFEALDENIHAIAYDRRGFGKTQSENVEFSELDDLSIVLDHFGIRAAVLVGCSMGGALAIDYALAYPDRVAGMVLVGSALTGAPDFELPEEMSPVLQAADVAREMGDPDMLNSVQAHHWLDGPLQQSGRVGGEIRQLFYDMNMIALRAPELEKEIVPPPAHDKLSSVTQPALLICGSFDSPDILEIHQVLEDELPNAVSIMIEGTAHLPNFERPDLFNPFLSQFLGSY</sequence>
<reference evidence="3" key="1">
    <citation type="journal article" date="2014" name="Int. J. Syst. Evol. Microbiol.">
        <title>Complete genome of a new Firmicutes species belonging to the dominant human colonic microbiota ('Ruminococcus bicirculans') reveals two chromosomes and a selective capacity to utilize plant glucans.</title>
        <authorList>
            <consortium name="NISC Comparative Sequencing Program"/>
            <person name="Wegmann U."/>
            <person name="Louis P."/>
            <person name="Goesmann A."/>
            <person name="Henrissat B."/>
            <person name="Duncan S.H."/>
            <person name="Flint H.J."/>
        </authorList>
    </citation>
    <scope>NUCLEOTIDE SEQUENCE</scope>
    <source>
        <strain evidence="3">NBRC 107169</strain>
    </source>
</reference>